<dbReference type="Pfam" id="PF01497">
    <property type="entry name" value="Peripla_BP_2"/>
    <property type="match status" value="1"/>
</dbReference>
<keyword evidence="7" id="KW-0449">Lipoprotein</keyword>
<accession>A0AAU7AU93</accession>
<evidence type="ECO:0000256" key="2">
    <source>
        <dbReference type="ARBA" id="ARBA00008814"/>
    </source>
</evidence>
<dbReference type="RefSeq" id="WP_354701778.1">
    <property type="nucleotide sequence ID" value="NZ_CP114014.1"/>
</dbReference>
<dbReference type="EMBL" id="CP114014">
    <property type="protein sequence ID" value="XAY05264.1"/>
    <property type="molecule type" value="Genomic_DNA"/>
</dbReference>
<organism evidence="7">
    <name type="scientific">Paraconexibacter sp. AEG42_29</name>
    <dbReference type="NCBI Taxonomy" id="2997339"/>
    <lineage>
        <taxon>Bacteria</taxon>
        <taxon>Bacillati</taxon>
        <taxon>Actinomycetota</taxon>
        <taxon>Thermoleophilia</taxon>
        <taxon>Solirubrobacterales</taxon>
        <taxon>Paraconexibacteraceae</taxon>
        <taxon>Paraconexibacter</taxon>
    </lineage>
</organism>
<dbReference type="GO" id="GO:0030288">
    <property type="term" value="C:outer membrane-bounded periplasmic space"/>
    <property type="evidence" value="ECO:0007669"/>
    <property type="project" value="TreeGrafter"/>
</dbReference>
<feature type="chain" id="PRO_5043369269" evidence="5">
    <location>
        <begin position="29"/>
        <end position="352"/>
    </location>
</feature>
<evidence type="ECO:0000313" key="7">
    <source>
        <dbReference type="EMBL" id="XAY05264.1"/>
    </source>
</evidence>
<comment type="similarity">
    <text evidence="2">Belongs to the bacterial solute-binding protein 8 family.</text>
</comment>
<dbReference type="InterPro" id="IPR051313">
    <property type="entry name" value="Bact_iron-sidero_bind"/>
</dbReference>
<dbReference type="KEGG" id="parq:DSM112329_02110"/>
<evidence type="ECO:0000256" key="4">
    <source>
        <dbReference type="ARBA" id="ARBA00022729"/>
    </source>
</evidence>
<feature type="signal peptide" evidence="5">
    <location>
        <begin position="1"/>
        <end position="28"/>
    </location>
</feature>
<dbReference type="PANTHER" id="PTHR30532">
    <property type="entry name" value="IRON III DICITRATE-BINDING PERIPLASMIC PROTEIN"/>
    <property type="match status" value="1"/>
</dbReference>
<dbReference type="PROSITE" id="PS50983">
    <property type="entry name" value="FE_B12_PBP"/>
    <property type="match status" value="1"/>
</dbReference>
<dbReference type="Gene3D" id="3.40.50.1980">
    <property type="entry name" value="Nitrogenase molybdenum iron protein domain"/>
    <property type="match status" value="2"/>
</dbReference>
<protein>
    <submittedName>
        <fullName evidence="7">ABC transporter substrate-binding lipoprotein YhfQ</fullName>
    </submittedName>
</protein>
<dbReference type="AlphaFoldDB" id="A0AAU7AU93"/>
<dbReference type="InterPro" id="IPR002491">
    <property type="entry name" value="ABC_transptr_periplasmic_BD"/>
</dbReference>
<evidence type="ECO:0000256" key="1">
    <source>
        <dbReference type="ARBA" id="ARBA00004196"/>
    </source>
</evidence>
<gene>
    <name evidence="7" type="primary">yhfQ_2</name>
    <name evidence="7" type="ORF">DSM112329_02110</name>
</gene>
<sequence length="352" mass="37396">MRRRSPVPALRRVATATALSLVAGLSLAACGGDDDGGTTAAATSSGAATTATTAAKAAFPVEIAHALGTTTIPEEPKRVVVVGLSDQDALLALGVKPVGAMDWFGEDTYGKWPWEEAAWGGEPAALVSTKSYEINFEAVAAQRPDLILGLYSKLSRSDYDKLSKIAPTVAQAKGTAYTTPWRDMARVAAKAVGRTDQAEKLIKEIDDRMAAFRESHPKLQGQTALVVDAGNGPKSYYPFASKDPRGQLIAELGFKGSPAIDKLAGKDGFGTEVARERTDLLDVDRLFLLIDAAPQKRVEADKLFQRLDVVKSGNVTNLPYYKGTQLGAALAFSTLLSIPYALDELEKELPAG</sequence>
<feature type="domain" description="Fe/B12 periplasmic-binding" evidence="6">
    <location>
        <begin position="78"/>
        <end position="352"/>
    </location>
</feature>
<reference evidence="7" key="1">
    <citation type="submission" date="2022-12" db="EMBL/GenBank/DDBJ databases">
        <title>Paraconexibacter alkalitolerans sp. nov. and Baekduia alba sp. nov., isolated from soil and emended description of the genera Paraconexibacter (Chun et al., 2020) and Baekduia (An et al., 2020).</title>
        <authorList>
            <person name="Vieira S."/>
            <person name="Huber K.J."/>
            <person name="Geppert A."/>
            <person name="Wolf J."/>
            <person name="Neumann-Schaal M."/>
            <person name="Muesken M."/>
            <person name="Overmann J."/>
        </authorList>
    </citation>
    <scope>NUCLEOTIDE SEQUENCE</scope>
    <source>
        <strain evidence="7">AEG42_29</strain>
    </source>
</reference>
<dbReference type="PROSITE" id="PS51257">
    <property type="entry name" value="PROKAR_LIPOPROTEIN"/>
    <property type="match status" value="1"/>
</dbReference>
<keyword evidence="3" id="KW-0813">Transport</keyword>
<name>A0AAU7AU93_9ACTN</name>
<evidence type="ECO:0000256" key="3">
    <source>
        <dbReference type="ARBA" id="ARBA00022448"/>
    </source>
</evidence>
<evidence type="ECO:0000259" key="6">
    <source>
        <dbReference type="PROSITE" id="PS50983"/>
    </source>
</evidence>
<evidence type="ECO:0000256" key="5">
    <source>
        <dbReference type="SAM" id="SignalP"/>
    </source>
</evidence>
<keyword evidence="4 5" id="KW-0732">Signal</keyword>
<dbReference type="SUPFAM" id="SSF53807">
    <property type="entry name" value="Helical backbone' metal receptor"/>
    <property type="match status" value="1"/>
</dbReference>
<dbReference type="CDD" id="cd01146">
    <property type="entry name" value="FhuD"/>
    <property type="match status" value="1"/>
</dbReference>
<dbReference type="GO" id="GO:1901678">
    <property type="term" value="P:iron coordination entity transport"/>
    <property type="evidence" value="ECO:0007669"/>
    <property type="project" value="UniProtKB-ARBA"/>
</dbReference>
<dbReference type="PANTHER" id="PTHR30532:SF24">
    <property type="entry name" value="FERRIC ENTEROBACTIN-BINDING PERIPLASMIC PROTEIN FEPB"/>
    <property type="match status" value="1"/>
</dbReference>
<comment type="subcellular location">
    <subcellularLocation>
        <location evidence="1">Cell envelope</location>
    </subcellularLocation>
</comment>
<proteinExistence type="inferred from homology"/>